<evidence type="ECO:0000256" key="6">
    <source>
        <dbReference type="PROSITE-ProRule" id="PRU00290"/>
    </source>
</evidence>
<keyword evidence="10" id="KW-1185">Reference proteome</keyword>
<feature type="region of interest" description="Disordered" evidence="7">
    <location>
        <begin position="596"/>
        <end position="616"/>
    </location>
</feature>
<feature type="compositionally biased region" description="Low complexity" evidence="7">
    <location>
        <begin position="911"/>
        <end position="937"/>
    </location>
</feature>
<keyword evidence="6" id="KW-0175">Coiled coil</keyword>
<dbReference type="GO" id="GO:0045159">
    <property type="term" value="F:myosin II binding"/>
    <property type="evidence" value="ECO:0007669"/>
    <property type="project" value="TreeGrafter"/>
</dbReference>
<dbReference type="PANTHER" id="PTHR10241:SF25">
    <property type="entry name" value="TOMOSYN, ISOFORM C"/>
    <property type="match status" value="1"/>
</dbReference>
<dbReference type="SUPFAM" id="SSF50998">
    <property type="entry name" value="Quinoprotein alcohol dehydrogenase-like"/>
    <property type="match status" value="1"/>
</dbReference>
<feature type="region of interest" description="Disordered" evidence="7">
    <location>
        <begin position="778"/>
        <end position="809"/>
    </location>
</feature>
<feature type="region of interest" description="Disordered" evidence="7">
    <location>
        <begin position="911"/>
        <end position="1004"/>
    </location>
</feature>
<dbReference type="PROSITE" id="PS50892">
    <property type="entry name" value="V_SNARE"/>
    <property type="match status" value="1"/>
</dbReference>
<proteinExistence type="inferred from homology"/>
<dbReference type="Gene3D" id="1.20.5.110">
    <property type="match status" value="1"/>
</dbReference>
<reference evidence="9" key="1">
    <citation type="journal article" date="2020" name="Fungal Divers.">
        <title>Resolving the Mortierellaceae phylogeny through synthesis of multi-gene phylogenetics and phylogenomics.</title>
        <authorList>
            <person name="Vandepol N."/>
            <person name="Liber J."/>
            <person name="Desiro A."/>
            <person name="Na H."/>
            <person name="Kennedy M."/>
            <person name="Barry K."/>
            <person name="Grigoriev I.V."/>
            <person name="Miller A.N."/>
            <person name="O'Donnell K."/>
            <person name="Stajich J.E."/>
            <person name="Bonito G."/>
        </authorList>
    </citation>
    <scope>NUCLEOTIDE SEQUENCE</scope>
    <source>
        <strain evidence="9">REB-010B</strain>
    </source>
</reference>
<evidence type="ECO:0000256" key="1">
    <source>
        <dbReference type="ARBA" id="ARBA00004496"/>
    </source>
</evidence>
<evidence type="ECO:0000256" key="7">
    <source>
        <dbReference type="SAM" id="MobiDB-lite"/>
    </source>
</evidence>
<evidence type="ECO:0000256" key="5">
    <source>
        <dbReference type="PROSITE-ProRule" id="PRU00221"/>
    </source>
</evidence>
<keyword evidence="4" id="KW-0963">Cytoplasm</keyword>
<feature type="region of interest" description="Disordered" evidence="7">
    <location>
        <begin position="858"/>
        <end position="879"/>
    </location>
</feature>
<name>A0A9P6R5Y4_9FUNG</name>
<dbReference type="GO" id="GO:0006893">
    <property type="term" value="P:Golgi to plasma membrane transport"/>
    <property type="evidence" value="ECO:0007669"/>
    <property type="project" value="TreeGrafter"/>
</dbReference>
<dbReference type="EMBL" id="JAAAIP010000718">
    <property type="protein sequence ID" value="KAG0313383.1"/>
    <property type="molecule type" value="Genomic_DNA"/>
</dbReference>
<evidence type="ECO:0000256" key="3">
    <source>
        <dbReference type="ARBA" id="ARBA00022483"/>
    </source>
</evidence>
<evidence type="ECO:0000256" key="4">
    <source>
        <dbReference type="ARBA" id="ARBA00022490"/>
    </source>
</evidence>
<feature type="compositionally biased region" description="Low complexity" evidence="7">
    <location>
        <begin position="961"/>
        <end position="972"/>
    </location>
</feature>
<dbReference type="GO" id="GO:0019905">
    <property type="term" value="F:syntaxin binding"/>
    <property type="evidence" value="ECO:0007669"/>
    <property type="project" value="TreeGrafter"/>
</dbReference>
<dbReference type="Proteomes" id="UP000738325">
    <property type="component" value="Unassembled WGS sequence"/>
</dbReference>
<dbReference type="PANTHER" id="PTHR10241">
    <property type="entry name" value="LETHAL 2 GIANT LARVAE PROTEIN"/>
    <property type="match status" value="1"/>
</dbReference>
<dbReference type="SUPFAM" id="SSF58038">
    <property type="entry name" value="SNARE fusion complex"/>
    <property type="match status" value="1"/>
</dbReference>
<sequence length="1308" mass="144171">MSFFNKIKSVVQTEGARGIRQVLQKEGTKRFAQDLSAHLAVDSLAFCETRRYGLPALVSTVAVDPVQGLLACGTFKGTIAVSGSSELTGYLELEEAVSVKMMAFQPGAPVLIVIDSKNAITVFDLIKRQRLFVRNARNVVTCMELLAGSNWLFHGLKDGTIDVFDVYRGQAVPYKIPNLLPEGRKHSLVISIKTHPTDNNQLLIAYNTGIALWNLKLKSVIRAFFYEIPPGAMGGITAGEGGFGINESRYPHVTVIAWRPDGQGFVSGYEDGCFVFWDIRQERPLLARTIHELNVNVPGTRPVFERDSAQFVPIYQLMWCLNENRDDTTLIVAGGTGSIDMYGLHLFEYPAKADYRSPRRHHTLTLDSDLLDFVVLPRDSPWLNGALDPVSILVLTNRGGIRSFSFDASHTPQTVPATLSFVEPKLVMAKMYGQIPHDLYSRLVRGNDWDRVSSAMPRIPLHGIRLAPIDVSRISHDILVTAHADCSIRFWDGATLKPLHHLTLELGSLFFKNQTMIMALEYSVQSELLTVGFSNGNWIYGRLSLQSGLSRNTSAIATVHNEHIDKALASNFGETLDLGHREDLSRTSARNSLELFQGRAPSQPPLPQRPPQATAPRMEVVSPLDNAKNAALQPPTQPEDPIKTNEGPVQAPERSDTLSPASEDLDYLTPVSPDESIRELSPTGLRPSPPLLDRTPSPSLPPRPTIMEASFPNNSDFSPVFKASMHLGRINHIAVSDCGLVAVSDEFYALSITDTRSGSILHVEDLKVVTLDREKPANAHENHNHNQKHHHDTDSQPRDSRAESGQADPQSFQRVGVVISSLQFVVSTTSDQDKTPSLLLVAGSTNGIYMIFAISSAEDSESDAQPHPGQRHERRARKVETFQTKEQYASVHTSIINVLSSSENATANAAAVRSTSSISSVMTTATSSTSSSMASQPQHHKQQHSRQQSGSHEPLPNSMLAPAAPSPQFSPQRRSEDGVGLGRYPPLSDASSVERRSSESSRPTIYSTWKDAQGKVMSMAQQRLNYLVCVSEYGIRLHMNCTSRRIHKIDLTLPTEHSGQGLAAKTGKIMAANVVYHEGACCILCLTESGRILLFSVPKLELIPLPVPNGELFLPILLEPERLRESVILPEGRIFVPILKFEFRMYSLWGHDRWIQTPQGMVQERSVETSSYIQLYDHGIHIPPRPTNAAQHATRGWFGMSYAVEEAPSQEDLDQLLGGDNYTPVNPILKRAGVQGPAGTTPIATTPREAATGMRGMMNETLQSLDERGQRLKQLGDKTADMSAAGDSFLAAARELNARNANKKWYEF</sequence>
<dbReference type="Pfam" id="PF08596">
    <property type="entry name" value="Lgl_C"/>
    <property type="match status" value="2"/>
</dbReference>
<dbReference type="OrthoDB" id="19944at2759"/>
<dbReference type="GO" id="GO:0005096">
    <property type="term" value="F:GTPase activator activity"/>
    <property type="evidence" value="ECO:0007669"/>
    <property type="project" value="TreeGrafter"/>
</dbReference>
<dbReference type="SMART" id="SM00320">
    <property type="entry name" value="WD40"/>
    <property type="match status" value="4"/>
</dbReference>
<dbReference type="InterPro" id="IPR011047">
    <property type="entry name" value="Quinoprotein_ADH-like_sf"/>
</dbReference>
<comment type="subcellular location">
    <subcellularLocation>
        <location evidence="1">Cytoplasm</location>
    </subcellularLocation>
</comment>
<evidence type="ECO:0000256" key="2">
    <source>
        <dbReference type="ARBA" id="ARBA00008070"/>
    </source>
</evidence>
<dbReference type="InterPro" id="IPR042855">
    <property type="entry name" value="V_SNARE_CC"/>
</dbReference>
<evidence type="ECO:0000259" key="8">
    <source>
        <dbReference type="PROSITE" id="PS50892"/>
    </source>
</evidence>
<keyword evidence="3" id="KW-0268">Exocytosis</keyword>
<feature type="repeat" description="WD" evidence="5">
    <location>
        <begin position="253"/>
        <end position="287"/>
    </location>
</feature>
<keyword evidence="5" id="KW-0853">WD repeat</keyword>
<gene>
    <name evidence="9" type="ORF">BGZ99_008919</name>
</gene>
<dbReference type="SUPFAM" id="SSF50978">
    <property type="entry name" value="WD40 repeat-like"/>
    <property type="match status" value="1"/>
</dbReference>
<dbReference type="InterPro" id="IPR001680">
    <property type="entry name" value="WD40_rpt"/>
</dbReference>
<dbReference type="InterPro" id="IPR013905">
    <property type="entry name" value="Lgl_C_dom"/>
</dbReference>
<feature type="domain" description="V-SNARE coiled-coil homology" evidence="8">
    <location>
        <begin position="1243"/>
        <end position="1307"/>
    </location>
</feature>
<dbReference type="Gene3D" id="2.130.10.10">
    <property type="entry name" value="YVTN repeat-like/Quinoprotein amine dehydrogenase"/>
    <property type="match status" value="2"/>
</dbReference>
<feature type="compositionally biased region" description="Basic and acidic residues" evidence="7">
    <location>
        <begin position="791"/>
        <end position="802"/>
    </location>
</feature>
<dbReference type="GO" id="GO:0005886">
    <property type="term" value="C:plasma membrane"/>
    <property type="evidence" value="ECO:0007669"/>
    <property type="project" value="TreeGrafter"/>
</dbReference>
<feature type="region of interest" description="Disordered" evidence="7">
    <location>
        <begin position="629"/>
        <end position="703"/>
    </location>
</feature>
<accession>A0A9P6R5Y4</accession>
<comment type="caution">
    <text evidence="9">The sequence shown here is derived from an EMBL/GenBank/DDBJ whole genome shotgun (WGS) entry which is preliminary data.</text>
</comment>
<dbReference type="GO" id="GO:0006887">
    <property type="term" value="P:exocytosis"/>
    <property type="evidence" value="ECO:0007669"/>
    <property type="project" value="UniProtKB-KW"/>
</dbReference>
<evidence type="ECO:0000313" key="10">
    <source>
        <dbReference type="Proteomes" id="UP000738325"/>
    </source>
</evidence>
<dbReference type="InterPro" id="IPR036322">
    <property type="entry name" value="WD40_repeat_dom_sf"/>
</dbReference>
<dbReference type="InterPro" id="IPR015943">
    <property type="entry name" value="WD40/YVTN_repeat-like_dom_sf"/>
</dbReference>
<evidence type="ECO:0000313" key="9">
    <source>
        <dbReference type="EMBL" id="KAG0313383.1"/>
    </source>
</evidence>
<protein>
    <recommendedName>
        <fullName evidence="8">V-SNARE coiled-coil homology domain-containing protein</fullName>
    </recommendedName>
</protein>
<dbReference type="GO" id="GO:0005737">
    <property type="term" value="C:cytoplasm"/>
    <property type="evidence" value="ECO:0007669"/>
    <property type="project" value="UniProtKB-SubCell"/>
</dbReference>
<dbReference type="CDD" id="cd15873">
    <property type="entry name" value="R-SNARE_STXBP5_6"/>
    <property type="match status" value="1"/>
</dbReference>
<dbReference type="PROSITE" id="PS50082">
    <property type="entry name" value="WD_REPEATS_2"/>
    <property type="match status" value="1"/>
</dbReference>
<organism evidence="9 10">
    <name type="scientific">Dissophora globulifera</name>
    <dbReference type="NCBI Taxonomy" id="979702"/>
    <lineage>
        <taxon>Eukaryota</taxon>
        <taxon>Fungi</taxon>
        <taxon>Fungi incertae sedis</taxon>
        <taxon>Mucoromycota</taxon>
        <taxon>Mortierellomycotina</taxon>
        <taxon>Mortierellomycetes</taxon>
        <taxon>Mortierellales</taxon>
        <taxon>Mortierellaceae</taxon>
        <taxon>Dissophora</taxon>
    </lineage>
</organism>
<comment type="similarity">
    <text evidence="2">Belongs to the WD repeat L(2)GL family.</text>
</comment>